<keyword evidence="5 9" id="KW-0472">Membrane</keyword>
<keyword evidence="2 9" id="KW-0812">Transmembrane</keyword>
<reference evidence="11 12" key="1">
    <citation type="submission" date="2024-01" db="EMBL/GenBank/DDBJ databases">
        <title>The genome of the rayed Mediterranean limpet Patella caerulea (Linnaeus, 1758).</title>
        <authorList>
            <person name="Anh-Thu Weber A."/>
            <person name="Halstead-Nussloch G."/>
        </authorList>
    </citation>
    <scope>NUCLEOTIDE SEQUENCE [LARGE SCALE GENOMIC DNA]</scope>
    <source>
        <strain evidence="11">AATW-2023a</strain>
        <tissue evidence="11">Whole specimen</tissue>
    </source>
</reference>
<evidence type="ECO:0000256" key="5">
    <source>
        <dbReference type="ARBA" id="ARBA00023136"/>
    </source>
</evidence>
<dbReference type="PROSITE" id="PS50262">
    <property type="entry name" value="G_PROTEIN_RECEP_F1_2"/>
    <property type="match status" value="1"/>
</dbReference>
<evidence type="ECO:0000256" key="4">
    <source>
        <dbReference type="ARBA" id="ARBA00023040"/>
    </source>
</evidence>
<accession>A0AAN8K2H9</accession>
<evidence type="ECO:0000256" key="9">
    <source>
        <dbReference type="SAM" id="Phobius"/>
    </source>
</evidence>
<evidence type="ECO:0000256" key="1">
    <source>
        <dbReference type="ARBA" id="ARBA00004141"/>
    </source>
</evidence>
<dbReference type="InterPro" id="IPR050125">
    <property type="entry name" value="GPCR_opsins"/>
</dbReference>
<evidence type="ECO:0000256" key="6">
    <source>
        <dbReference type="ARBA" id="ARBA00023170"/>
    </source>
</evidence>
<dbReference type="EMBL" id="JAZGQO010000006">
    <property type="protein sequence ID" value="KAK6183773.1"/>
    <property type="molecule type" value="Genomic_DNA"/>
</dbReference>
<dbReference type="Proteomes" id="UP001347796">
    <property type="component" value="Unassembled WGS sequence"/>
</dbReference>
<gene>
    <name evidence="11" type="ORF">SNE40_006376</name>
</gene>
<dbReference type="InterPro" id="IPR000276">
    <property type="entry name" value="GPCR_Rhodpsn"/>
</dbReference>
<keyword evidence="12" id="KW-1185">Reference proteome</keyword>
<evidence type="ECO:0000313" key="11">
    <source>
        <dbReference type="EMBL" id="KAK6183773.1"/>
    </source>
</evidence>
<evidence type="ECO:0000256" key="2">
    <source>
        <dbReference type="ARBA" id="ARBA00022692"/>
    </source>
</evidence>
<dbReference type="AlphaFoldDB" id="A0AAN8K2H9"/>
<evidence type="ECO:0000256" key="3">
    <source>
        <dbReference type="ARBA" id="ARBA00022989"/>
    </source>
</evidence>
<name>A0AAN8K2H9_PATCE</name>
<dbReference type="InterPro" id="IPR017452">
    <property type="entry name" value="GPCR_Rhodpsn_7TM"/>
</dbReference>
<feature type="transmembrane region" description="Helical" evidence="9">
    <location>
        <begin position="39"/>
        <end position="64"/>
    </location>
</feature>
<dbReference type="Pfam" id="PF00001">
    <property type="entry name" value="7tm_1"/>
    <property type="match status" value="1"/>
</dbReference>
<comment type="subcellular location">
    <subcellularLocation>
        <location evidence="1">Membrane</location>
        <topology evidence="1">Multi-pass membrane protein</topology>
    </subcellularLocation>
</comment>
<evidence type="ECO:0000313" key="12">
    <source>
        <dbReference type="Proteomes" id="UP001347796"/>
    </source>
</evidence>
<keyword evidence="4" id="KW-0297">G-protein coupled receptor</keyword>
<keyword evidence="3 9" id="KW-1133">Transmembrane helix</keyword>
<proteinExistence type="predicted"/>
<comment type="caution">
    <text evidence="11">The sequence shown here is derived from an EMBL/GenBank/DDBJ whole genome shotgun (WGS) entry which is preliminary data.</text>
</comment>
<protein>
    <recommendedName>
        <fullName evidence="10">G-protein coupled receptors family 1 profile domain-containing protein</fullName>
    </recommendedName>
</protein>
<dbReference type="GO" id="GO:0016020">
    <property type="term" value="C:membrane"/>
    <property type="evidence" value="ECO:0007669"/>
    <property type="project" value="UniProtKB-SubCell"/>
</dbReference>
<feature type="compositionally biased region" description="Low complexity" evidence="8">
    <location>
        <begin position="123"/>
        <end position="134"/>
    </location>
</feature>
<keyword evidence="7" id="KW-0807">Transducer</keyword>
<keyword evidence="6" id="KW-0675">Receptor</keyword>
<evidence type="ECO:0000259" key="10">
    <source>
        <dbReference type="PROSITE" id="PS50262"/>
    </source>
</evidence>
<feature type="region of interest" description="Disordered" evidence="8">
    <location>
        <begin position="114"/>
        <end position="146"/>
    </location>
</feature>
<dbReference type="PANTHER" id="PTHR24240">
    <property type="entry name" value="OPSIN"/>
    <property type="match status" value="1"/>
</dbReference>
<organism evidence="11 12">
    <name type="scientific">Patella caerulea</name>
    <name type="common">Rayed Mediterranean limpet</name>
    <dbReference type="NCBI Taxonomy" id="87958"/>
    <lineage>
        <taxon>Eukaryota</taxon>
        <taxon>Metazoa</taxon>
        <taxon>Spiralia</taxon>
        <taxon>Lophotrochozoa</taxon>
        <taxon>Mollusca</taxon>
        <taxon>Gastropoda</taxon>
        <taxon>Patellogastropoda</taxon>
        <taxon>Patelloidea</taxon>
        <taxon>Patellidae</taxon>
        <taxon>Patella</taxon>
    </lineage>
</organism>
<evidence type="ECO:0000256" key="8">
    <source>
        <dbReference type="SAM" id="MobiDB-lite"/>
    </source>
</evidence>
<dbReference type="Gene3D" id="1.20.1070.10">
    <property type="entry name" value="Rhodopsin 7-helix transmembrane proteins"/>
    <property type="match status" value="1"/>
</dbReference>
<dbReference type="PRINTS" id="PR00237">
    <property type="entry name" value="GPCRRHODOPSN"/>
</dbReference>
<dbReference type="SUPFAM" id="SSF81321">
    <property type="entry name" value="Family A G protein-coupled receptor-like"/>
    <property type="match status" value="1"/>
</dbReference>
<dbReference type="GO" id="GO:0004930">
    <property type="term" value="F:G protein-coupled receptor activity"/>
    <property type="evidence" value="ECO:0007669"/>
    <property type="project" value="UniProtKB-KW"/>
</dbReference>
<evidence type="ECO:0000256" key="7">
    <source>
        <dbReference type="ARBA" id="ARBA00023224"/>
    </source>
</evidence>
<sequence length="146" mass="16691">MTTTYGLLIKVSRGISRKMQKWNSKDVVWTKQELYLLKMTMIMCGFYLLAWMPYAIVNILYVMLPNVRIPHRISVIPSLCAKSSHTINPIIYFLMNKKLRSFSPSLSCLRKKKNKEASKSLSPTANVPTVNVTTSGNQRECKLSSE</sequence>
<feature type="domain" description="G-protein coupled receptors family 1 profile" evidence="10">
    <location>
        <begin position="1"/>
        <end position="92"/>
    </location>
</feature>